<evidence type="ECO:0000313" key="3">
    <source>
        <dbReference type="EMBL" id="MDR6700719.1"/>
    </source>
</evidence>
<dbReference type="Pfam" id="PF22324">
    <property type="entry name" value="HTH_91"/>
    <property type="match status" value="1"/>
</dbReference>
<evidence type="ECO:0000256" key="1">
    <source>
        <dbReference type="SAM" id="MobiDB-lite"/>
    </source>
</evidence>
<evidence type="ECO:0000259" key="2">
    <source>
        <dbReference type="Pfam" id="PF22324"/>
    </source>
</evidence>
<feature type="compositionally biased region" description="Polar residues" evidence="1">
    <location>
        <begin position="1"/>
        <end position="16"/>
    </location>
</feature>
<feature type="domain" description="Winged helix" evidence="2">
    <location>
        <begin position="67"/>
        <end position="140"/>
    </location>
</feature>
<accession>A0AAW8LMP1</accession>
<reference evidence="3" key="1">
    <citation type="submission" date="2023-07" db="EMBL/GenBank/DDBJ databases">
        <title>Sorghum-associated microbial communities from plants grown in Nebraska, USA.</title>
        <authorList>
            <person name="Schachtman D."/>
        </authorList>
    </citation>
    <scope>NUCLEOTIDE SEQUENCE</scope>
    <source>
        <strain evidence="3">1457</strain>
    </source>
</reference>
<name>A0AAW8LMP1_AGRTU</name>
<gene>
    <name evidence="3" type="ORF">J2W61_000547</name>
</gene>
<dbReference type="RefSeq" id="WP_236773408.1">
    <property type="nucleotide sequence ID" value="NZ_JAGIPM010000004.1"/>
</dbReference>
<dbReference type="AlphaFoldDB" id="A0AAW8LMP1"/>
<dbReference type="InterPro" id="IPR054382">
    <property type="entry name" value="wHTH_alphaproteobact"/>
</dbReference>
<feature type="region of interest" description="Disordered" evidence="1">
    <location>
        <begin position="1"/>
        <end position="21"/>
    </location>
</feature>
<organism evidence="3 4">
    <name type="scientific">Agrobacterium tumefaciens</name>
    <dbReference type="NCBI Taxonomy" id="358"/>
    <lineage>
        <taxon>Bacteria</taxon>
        <taxon>Pseudomonadati</taxon>
        <taxon>Pseudomonadota</taxon>
        <taxon>Alphaproteobacteria</taxon>
        <taxon>Hyphomicrobiales</taxon>
        <taxon>Rhizobiaceae</taxon>
        <taxon>Rhizobium/Agrobacterium group</taxon>
        <taxon>Agrobacterium</taxon>
        <taxon>Agrobacterium tumefaciens complex</taxon>
    </lineage>
</organism>
<dbReference type="Proteomes" id="UP001265315">
    <property type="component" value="Unassembled WGS sequence"/>
</dbReference>
<protein>
    <recommendedName>
        <fullName evidence="2">Winged helix domain-containing protein</fullName>
    </recommendedName>
</protein>
<dbReference type="EMBL" id="JAVDSW010000001">
    <property type="protein sequence ID" value="MDR6700719.1"/>
    <property type="molecule type" value="Genomic_DNA"/>
</dbReference>
<proteinExistence type="predicted"/>
<evidence type="ECO:0000313" key="4">
    <source>
        <dbReference type="Proteomes" id="UP001265315"/>
    </source>
</evidence>
<sequence length="147" mass="16036">MSCLNNGWQQGPQFGDQTPAAGSEIAVSRVHPKHQQRGTLMTASGKAQQTIRVQILDDNNEPVGFPVTLRGRERWTMERLIAAGAAGISSLDNIGPRTSHYIFKLRSYGFAIETRYEHHGGDFPGHHARYSLHSTVSIVADAGRAAA</sequence>
<comment type="caution">
    <text evidence="3">The sequence shown here is derived from an EMBL/GenBank/DDBJ whole genome shotgun (WGS) entry which is preliminary data.</text>
</comment>